<dbReference type="Pfam" id="PF03747">
    <property type="entry name" value="ADP_ribosyl_GH"/>
    <property type="match status" value="1"/>
</dbReference>
<organism evidence="1 2">
    <name type="scientific">Leuconostoc citreum</name>
    <dbReference type="NCBI Taxonomy" id="33964"/>
    <lineage>
        <taxon>Bacteria</taxon>
        <taxon>Bacillati</taxon>
        <taxon>Bacillota</taxon>
        <taxon>Bacilli</taxon>
        <taxon>Lactobacillales</taxon>
        <taxon>Lactobacillaceae</taxon>
        <taxon>Leuconostoc</taxon>
    </lineage>
</organism>
<dbReference type="AlphaFoldDB" id="A0A5A5U0H0"/>
<dbReference type="InterPro" id="IPR036705">
    <property type="entry name" value="Ribosyl_crysJ1_sf"/>
</dbReference>
<evidence type="ECO:0000313" key="2">
    <source>
        <dbReference type="Proteomes" id="UP000323274"/>
    </source>
</evidence>
<dbReference type="Proteomes" id="UP000323274">
    <property type="component" value="Unassembled WGS sequence"/>
</dbReference>
<dbReference type="RefSeq" id="WP_004902595.1">
    <property type="nucleotide sequence ID" value="NZ_BJJW01000005.1"/>
</dbReference>
<comment type="caution">
    <text evidence="1">The sequence shown here is derived from an EMBL/GenBank/DDBJ whole genome shotgun (WGS) entry which is preliminary data.</text>
</comment>
<dbReference type="InterPro" id="IPR005502">
    <property type="entry name" value="Ribosyl_crysJ1"/>
</dbReference>
<dbReference type="OMA" id="AFGFEYY"/>
<gene>
    <name evidence="1" type="ORF">LCIT_07780</name>
</gene>
<dbReference type="SUPFAM" id="SSF101478">
    <property type="entry name" value="ADP-ribosylglycohydrolase"/>
    <property type="match status" value="1"/>
</dbReference>
<proteinExistence type="predicted"/>
<dbReference type="GeneID" id="61101613"/>
<accession>A0A5A5U0H0</accession>
<sequence length="312" mass="34946">MFKKQSTIQFLMFGVAIGESMTQLSNSQQEALLQQPMNFQQDLRWGAQTSLALTTVASLSRGYQLADVMNHFQNWYRKRQFAPEKTIQHVDVITKKAMDNYIKNRDTLSSGVFEDTADSEDILVRMLPVALYLHHEYGVSFINDEMAMLTLHRIAGLTHNDEGALVSVGMLSLIVSQLLEKQSIRDAVENGLAFGFEYYSRHKVFASELSAFEELNLPDFANIPVSNMTLDGRSASTLEAVIWSLLNSDSYTEAMHNAFLHGHANSVVPTIVSAIAAIVYQEELILQASQYLVSRKLIVGVASQAERLGRFN</sequence>
<protein>
    <submittedName>
        <fullName evidence="1">Uncharacterized protein</fullName>
    </submittedName>
</protein>
<dbReference type="EMBL" id="BJJW01000005">
    <property type="protein sequence ID" value="GDZ83536.1"/>
    <property type="molecule type" value="Genomic_DNA"/>
</dbReference>
<name>A0A5A5U0H0_LEUCI</name>
<reference evidence="1 2" key="1">
    <citation type="submission" date="2019-04" db="EMBL/GenBank/DDBJ databases">
        <title>A pseudo-fructophilic Leuconostoc citreum strain F192-5 isolated from peel of satsuma mandarin: the first report for isolation and characterization of strain-dependent fructophilic-like characteristics.</title>
        <authorList>
            <person name="Maeno S."/>
            <person name="Tanizawa Y."/>
            <person name="Kajikawa A."/>
            <person name="Kanesaki Y."/>
            <person name="Kubota E."/>
            <person name="Arita M."/>
            <person name="Leon D."/>
            <person name="Endo A."/>
        </authorList>
    </citation>
    <scope>NUCLEOTIDE SEQUENCE [LARGE SCALE GENOMIC DNA]</scope>
    <source>
        <strain evidence="1 2">F192-5</strain>
    </source>
</reference>
<evidence type="ECO:0000313" key="1">
    <source>
        <dbReference type="EMBL" id="GDZ83536.1"/>
    </source>
</evidence>
<dbReference type="Gene3D" id="1.10.4080.10">
    <property type="entry name" value="ADP-ribosylation/Crystallin J1"/>
    <property type="match status" value="1"/>
</dbReference>